<comment type="similarity">
    <text evidence="1">Belongs to the N-Me-Phe pilin family.</text>
</comment>
<dbReference type="RefSeq" id="WP_201677322.1">
    <property type="nucleotide sequence ID" value="NZ_JAEQNE010000009.1"/>
</dbReference>
<dbReference type="InterPro" id="IPR012902">
    <property type="entry name" value="N_methyl_site"/>
</dbReference>
<comment type="caution">
    <text evidence="3">The sequence shown here is derived from an EMBL/GenBank/DDBJ whole genome shotgun (WGS) entry which is preliminary data.</text>
</comment>
<name>A0A937CVE5_9BURK</name>
<reference evidence="3 4" key="1">
    <citation type="journal article" date="2017" name="Int. J. Syst. Evol. Microbiol.">
        <title>Ramlibacter monticola sp. nov., isolated from forest soil.</title>
        <authorList>
            <person name="Chaudhary D.K."/>
            <person name="Kim J."/>
        </authorList>
    </citation>
    <scope>NUCLEOTIDE SEQUENCE [LARGE SCALE GENOMIC DNA]</scope>
    <source>
        <strain evidence="3 4">KACC 19175</strain>
    </source>
</reference>
<gene>
    <name evidence="3" type="ORF">JJ685_26165</name>
</gene>
<sequence length="165" mass="17936">MGRKRQQGFSVIELIITACILAILSSVAIAQMRDYTRRAKLSEVMMALGGCKNMIGESYTIMDSAPPAGRWGCEGVGVSYYAGAVQTSSDGVVRVPISNLDRVVDGRYIYLVPAKSDGITAMTTPDDLGKSVKNWICGSDWLPVRNALPSGCRYDTTTYSSHEFH</sequence>
<proteinExistence type="inferred from homology"/>
<dbReference type="Pfam" id="PF00114">
    <property type="entry name" value="Pilin"/>
    <property type="match status" value="1"/>
</dbReference>
<dbReference type="NCBIfam" id="TIGR02532">
    <property type="entry name" value="IV_pilin_GFxxxE"/>
    <property type="match status" value="1"/>
</dbReference>
<keyword evidence="2" id="KW-0488">Methylation</keyword>
<dbReference type="EMBL" id="JAEQNE010000009">
    <property type="protein sequence ID" value="MBL0394650.1"/>
    <property type="molecule type" value="Genomic_DNA"/>
</dbReference>
<dbReference type="GO" id="GO:0009289">
    <property type="term" value="C:pilus"/>
    <property type="evidence" value="ECO:0007669"/>
    <property type="project" value="InterPro"/>
</dbReference>
<dbReference type="Pfam" id="PF07963">
    <property type="entry name" value="N_methyl"/>
    <property type="match status" value="1"/>
</dbReference>
<dbReference type="AlphaFoldDB" id="A0A937CVE5"/>
<dbReference type="Gene3D" id="3.30.700.10">
    <property type="entry name" value="Glycoprotein, Type 4 Pilin"/>
    <property type="match status" value="1"/>
</dbReference>
<keyword evidence="4" id="KW-1185">Reference proteome</keyword>
<evidence type="ECO:0000313" key="4">
    <source>
        <dbReference type="Proteomes" id="UP000599109"/>
    </source>
</evidence>
<dbReference type="SUPFAM" id="SSF54523">
    <property type="entry name" value="Pili subunits"/>
    <property type="match status" value="1"/>
</dbReference>
<dbReference type="GO" id="GO:0007155">
    <property type="term" value="P:cell adhesion"/>
    <property type="evidence" value="ECO:0007669"/>
    <property type="project" value="InterPro"/>
</dbReference>
<evidence type="ECO:0000256" key="1">
    <source>
        <dbReference type="ARBA" id="ARBA00005233"/>
    </source>
</evidence>
<evidence type="ECO:0000256" key="2">
    <source>
        <dbReference type="ARBA" id="ARBA00022481"/>
    </source>
</evidence>
<dbReference type="InterPro" id="IPR001082">
    <property type="entry name" value="Pilin"/>
</dbReference>
<dbReference type="InterPro" id="IPR045584">
    <property type="entry name" value="Pilin-like"/>
</dbReference>
<evidence type="ECO:0000313" key="3">
    <source>
        <dbReference type="EMBL" id="MBL0394650.1"/>
    </source>
</evidence>
<dbReference type="Proteomes" id="UP000599109">
    <property type="component" value="Unassembled WGS sequence"/>
</dbReference>
<protein>
    <submittedName>
        <fullName evidence="3">Pilin</fullName>
    </submittedName>
</protein>
<organism evidence="3 4">
    <name type="scientific">Ramlibacter monticola</name>
    <dbReference type="NCBI Taxonomy" id="1926872"/>
    <lineage>
        <taxon>Bacteria</taxon>
        <taxon>Pseudomonadati</taxon>
        <taxon>Pseudomonadota</taxon>
        <taxon>Betaproteobacteria</taxon>
        <taxon>Burkholderiales</taxon>
        <taxon>Comamonadaceae</taxon>
        <taxon>Ramlibacter</taxon>
    </lineage>
</organism>
<accession>A0A937CVE5</accession>